<dbReference type="InterPro" id="IPR015943">
    <property type="entry name" value="WD40/YVTN_repeat-like_dom_sf"/>
</dbReference>
<dbReference type="Proteomes" id="UP000597762">
    <property type="component" value="Unassembled WGS sequence"/>
</dbReference>
<feature type="region of interest" description="Disordered" evidence="3">
    <location>
        <begin position="41"/>
        <end position="72"/>
    </location>
</feature>
<organism evidence="5 6">
    <name type="scientific">Acanthosepion pharaonis</name>
    <name type="common">Pharaoh cuttlefish</name>
    <name type="synonym">Sepia pharaonis</name>
    <dbReference type="NCBI Taxonomy" id="158019"/>
    <lineage>
        <taxon>Eukaryota</taxon>
        <taxon>Metazoa</taxon>
        <taxon>Spiralia</taxon>
        <taxon>Lophotrochozoa</taxon>
        <taxon>Mollusca</taxon>
        <taxon>Cephalopoda</taxon>
        <taxon>Coleoidea</taxon>
        <taxon>Decapodiformes</taxon>
        <taxon>Sepiida</taxon>
        <taxon>Sepiina</taxon>
        <taxon>Sepiidae</taxon>
        <taxon>Acanthosepion</taxon>
    </lineage>
</organism>
<dbReference type="SUPFAM" id="SSF50978">
    <property type="entry name" value="WD40 repeat-like"/>
    <property type="match status" value="1"/>
</dbReference>
<keyword evidence="4" id="KW-0812">Transmembrane</keyword>
<accession>A0A812DXI1</accession>
<dbReference type="PANTHER" id="PTHR44321">
    <property type="entry name" value="TRANSDUCIN BETA-LIKE PROTEIN 2"/>
    <property type="match status" value="1"/>
</dbReference>
<sequence length="444" mass="49435">MINMAGEESSVPVVAVTAAVGAVVLLLVFLCSVSKKTQDDKEEPVVVKKKSKETADKTNASKKPKLSLKQKKSGNSLFTHPWVASALKAHGASILDMDFSQNGKYLITVAEDRSAMIWSVKDFTRKEHRFIRANIEYDHATRVMFSPDTKAFIVVLANENILRIYRIGKKDDGSPGNITAAFDFPKLHSADVIHIGVASNGRFIMICYSNTIIHVTTIKGEILATLDTHQVNNTFAAVSFCGRFIGSVGFTPDVKVWEVCYDKNRLFKEVSRAFELKGHMAGVRCFSFNYDSSRMASVSKDGTWKFWDTDVQYQLQQEPYLLFTGKFHSDPTYIALSPDGRTVAMSHSNTIALWNTVSKKCDQVMENVHYDPVVGLSFSSSSKYLVSLGDKHAIIFHNVTGYKATIEDLESRKQKASSNTAAERIQLQIDETKAALDEINLSKE</sequence>
<dbReference type="PROSITE" id="PS50082">
    <property type="entry name" value="WD_REPEATS_2"/>
    <property type="match status" value="2"/>
</dbReference>
<keyword evidence="6" id="KW-1185">Reference proteome</keyword>
<dbReference type="Pfam" id="PF00400">
    <property type="entry name" value="WD40"/>
    <property type="match status" value="2"/>
</dbReference>
<name>A0A812DXI1_ACAPH</name>
<proteinExistence type="predicted"/>
<gene>
    <name evidence="5" type="ORF">SPHA_63342</name>
</gene>
<evidence type="ECO:0000256" key="4">
    <source>
        <dbReference type="SAM" id="Phobius"/>
    </source>
</evidence>
<dbReference type="EMBL" id="CAHIKZ030004540">
    <property type="protein sequence ID" value="CAE1312042.1"/>
    <property type="molecule type" value="Genomic_DNA"/>
</dbReference>
<feature type="compositionally biased region" description="Basic and acidic residues" evidence="3">
    <location>
        <begin position="41"/>
        <end position="56"/>
    </location>
</feature>
<comment type="caution">
    <text evidence="5">The sequence shown here is derived from an EMBL/GenBank/DDBJ whole genome shotgun (WGS) entry which is preliminary data.</text>
</comment>
<evidence type="ECO:0000256" key="1">
    <source>
        <dbReference type="PROSITE-ProRule" id="PRU00221"/>
    </source>
</evidence>
<keyword evidence="1" id="KW-0853">WD repeat</keyword>
<dbReference type="GO" id="GO:0030968">
    <property type="term" value="P:endoplasmic reticulum unfolded protein response"/>
    <property type="evidence" value="ECO:0007669"/>
    <property type="project" value="TreeGrafter"/>
</dbReference>
<dbReference type="PANTHER" id="PTHR44321:SF1">
    <property type="entry name" value="TRANSDUCIN BETA-LIKE PROTEIN 2"/>
    <property type="match status" value="1"/>
</dbReference>
<feature type="coiled-coil region" evidence="2">
    <location>
        <begin position="399"/>
        <end position="442"/>
    </location>
</feature>
<keyword evidence="4" id="KW-0472">Membrane</keyword>
<dbReference type="InterPro" id="IPR036322">
    <property type="entry name" value="WD40_repeat_dom_sf"/>
</dbReference>
<dbReference type="InterPro" id="IPR001680">
    <property type="entry name" value="WD40_rpt"/>
</dbReference>
<evidence type="ECO:0000313" key="6">
    <source>
        <dbReference type="Proteomes" id="UP000597762"/>
    </source>
</evidence>
<dbReference type="AlphaFoldDB" id="A0A812DXI1"/>
<feature type="compositionally biased region" description="Basic residues" evidence="3">
    <location>
        <begin position="60"/>
        <end position="72"/>
    </location>
</feature>
<evidence type="ECO:0000313" key="5">
    <source>
        <dbReference type="EMBL" id="CAE1312042.1"/>
    </source>
</evidence>
<dbReference type="InterPro" id="IPR042410">
    <property type="entry name" value="WBSCR13"/>
</dbReference>
<reference evidence="5" key="1">
    <citation type="submission" date="2021-01" db="EMBL/GenBank/DDBJ databases">
        <authorList>
            <person name="Li R."/>
            <person name="Bekaert M."/>
        </authorList>
    </citation>
    <scope>NUCLEOTIDE SEQUENCE</scope>
    <source>
        <strain evidence="5">Farmed</strain>
    </source>
</reference>
<dbReference type="OrthoDB" id="200924at2759"/>
<dbReference type="SMART" id="SM00320">
    <property type="entry name" value="WD40"/>
    <property type="match status" value="5"/>
</dbReference>
<keyword evidence="4" id="KW-1133">Transmembrane helix</keyword>
<dbReference type="Gene3D" id="2.130.10.10">
    <property type="entry name" value="YVTN repeat-like/Quinoprotein amine dehydrogenase"/>
    <property type="match status" value="2"/>
</dbReference>
<feature type="transmembrane region" description="Helical" evidence="4">
    <location>
        <begin position="12"/>
        <end position="33"/>
    </location>
</feature>
<dbReference type="PROSITE" id="PS50294">
    <property type="entry name" value="WD_REPEATS_REGION"/>
    <property type="match status" value="2"/>
</dbReference>
<evidence type="ECO:0000256" key="2">
    <source>
        <dbReference type="SAM" id="Coils"/>
    </source>
</evidence>
<dbReference type="GO" id="GO:0005783">
    <property type="term" value="C:endoplasmic reticulum"/>
    <property type="evidence" value="ECO:0007669"/>
    <property type="project" value="TreeGrafter"/>
</dbReference>
<feature type="repeat" description="WD" evidence="1">
    <location>
        <begin position="276"/>
        <end position="317"/>
    </location>
</feature>
<evidence type="ECO:0000256" key="3">
    <source>
        <dbReference type="SAM" id="MobiDB-lite"/>
    </source>
</evidence>
<keyword evidence="2" id="KW-0175">Coiled coil</keyword>
<protein>
    <submittedName>
        <fullName evidence="5">TBL2</fullName>
    </submittedName>
</protein>
<feature type="repeat" description="WD" evidence="1">
    <location>
        <begin position="87"/>
        <end position="121"/>
    </location>
</feature>